<protein>
    <submittedName>
        <fullName evidence="1">Uncharacterized protein</fullName>
    </submittedName>
</protein>
<sequence length="256" mass="28644">MNINGIFREKIGKIEYYSTENKVGNSYANKGASNKDRDTIEISKEAYSAQQDSQMTAASGKDTLGISKGDKENTFVIHFADSAMVSRAVSRGYITVNGSRIELSDDIKKRLIETDKQAEADRMAAFNDYVMQHELAVAQQQREAWKKAAEESSDAFEIAAKISSGRAITSSEAQKLMKFDPQLYAMAMSVQAMSKNQEKQGGMRSDYNTYTHQRNVEGVDWSQFEWKTYESRITVSLEDNTVGDVFEGEIILNAGE</sequence>
<dbReference type="AlphaFoldDB" id="A0A1G5GRH4"/>
<dbReference type="EMBL" id="FMUR01000023">
    <property type="protein sequence ID" value="SCY53977.1"/>
    <property type="molecule type" value="Genomic_DNA"/>
</dbReference>
<evidence type="ECO:0000313" key="2">
    <source>
        <dbReference type="Proteomes" id="UP000183047"/>
    </source>
</evidence>
<evidence type="ECO:0000313" key="1">
    <source>
        <dbReference type="EMBL" id="SCY53977.1"/>
    </source>
</evidence>
<gene>
    <name evidence="1" type="ORF">SAMN02910451_03014</name>
</gene>
<reference evidence="2" key="1">
    <citation type="submission" date="2016-10" db="EMBL/GenBank/DDBJ databases">
        <authorList>
            <person name="Varghese N."/>
            <person name="Submissions S."/>
        </authorList>
    </citation>
    <scope>NUCLEOTIDE SEQUENCE [LARGE SCALE GENOMIC DNA]</scope>
    <source>
        <strain evidence="2">XBD2006</strain>
    </source>
</reference>
<organism evidence="1 2">
    <name type="scientific">Butyrivibrio hungatei</name>
    <dbReference type="NCBI Taxonomy" id="185008"/>
    <lineage>
        <taxon>Bacteria</taxon>
        <taxon>Bacillati</taxon>
        <taxon>Bacillota</taxon>
        <taxon>Clostridia</taxon>
        <taxon>Lachnospirales</taxon>
        <taxon>Lachnospiraceae</taxon>
        <taxon>Butyrivibrio</taxon>
    </lineage>
</organism>
<dbReference type="Proteomes" id="UP000183047">
    <property type="component" value="Unassembled WGS sequence"/>
</dbReference>
<name>A0A1G5GRH4_9FIRM</name>
<proteinExistence type="predicted"/>
<keyword evidence="2" id="KW-1185">Reference proteome</keyword>
<dbReference type="OrthoDB" id="2004219at2"/>
<accession>A0A1G5GRH4</accession>
<dbReference type="RefSeq" id="WP_074463386.1">
    <property type="nucleotide sequence ID" value="NZ_FMUR01000023.1"/>
</dbReference>